<evidence type="ECO:0000313" key="4">
    <source>
        <dbReference type="Proteomes" id="UP001333102"/>
    </source>
</evidence>
<evidence type="ECO:0000313" key="3">
    <source>
        <dbReference type="EMBL" id="WRP13903.1"/>
    </source>
</evidence>
<reference evidence="4" key="1">
    <citation type="submission" date="2023-12" db="EMBL/GenBank/DDBJ databases">
        <title>Novel isolates from deep terrestrial aquifers shed light on the physiology and ecology of the class Limnochordia.</title>
        <authorList>
            <person name="Karnachuk O.V."/>
            <person name="Lukina A.P."/>
            <person name="Avakyan M.R."/>
            <person name="Kadnikov V."/>
            <person name="Begmatov S."/>
            <person name="Beletsky A.V."/>
            <person name="Mardanov A.V."/>
            <person name="Ravin N.V."/>
        </authorList>
    </citation>
    <scope>NUCLEOTIDE SEQUENCE [LARGE SCALE GENOMIC DNA]</scope>
    <source>
        <strain evidence="4">LN</strain>
    </source>
</reference>
<name>A0ABZ1BN22_9FIRM</name>
<keyword evidence="2" id="KW-0378">Hydrolase</keyword>
<comment type="similarity">
    <text evidence="1">Belongs to the metallo-dependent hydrolases superfamily. NagA family.</text>
</comment>
<gene>
    <name evidence="3" type="ORF">VLY81_10760</name>
</gene>
<proteinExistence type="inferred from homology"/>
<keyword evidence="4" id="KW-1185">Reference proteome</keyword>
<sequence>MAGPGPGPDDGGWGARIAGIHLEGPYLNPERKGAQNPDYMRDPDVRELQALLEASRLDGEVLLRLMTIAPEREGALEAIGWLVSHGVAVAVGHSAVDGERLEAAIRAGASQVTHLFNGMPPFHHRTPGLAGAALSDERLVAQLIADGVHIHPAALRVAYRARGARGIALVTDALAPMGLGEGRFRLGEYDVEVRGGACRMLDGTLAGSIQGLGELVRRMVQEVGAPLADAVAMASRVPPTRWGWPVGPAPCGQAPGATRWCSTPAAWRCGPRWWRGGWSTAAERASRQPRRVRRW</sequence>
<dbReference type="EMBL" id="CP141614">
    <property type="protein sequence ID" value="WRP13903.1"/>
    <property type="molecule type" value="Genomic_DNA"/>
</dbReference>
<evidence type="ECO:0000256" key="1">
    <source>
        <dbReference type="ARBA" id="ARBA00010716"/>
    </source>
</evidence>
<dbReference type="InterPro" id="IPR032466">
    <property type="entry name" value="Metal_Hydrolase"/>
</dbReference>
<organism evidence="3 4">
    <name type="scientific">Geochorda subterranea</name>
    <dbReference type="NCBI Taxonomy" id="3109564"/>
    <lineage>
        <taxon>Bacteria</taxon>
        <taxon>Bacillati</taxon>
        <taxon>Bacillota</taxon>
        <taxon>Limnochordia</taxon>
        <taxon>Limnochordales</taxon>
        <taxon>Geochordaceae</taxon>
        <taxon>Geochorda</taxon>
    </lineage>
</organism>
<dbReference type="Gene3D" id="3.20.20.140">
    <property type="entry name" value="Metal-dependent hydrolases"/>
    <property type="match status" value="1"/>
</dbReference>
<evidence type="ECO:0008006" key="5">
    <source>
        <dbReference type="Google" id="ProtNLM"/>
    </source>
</evidence>
<evidence type="ECO:0000256" key="2">
    <source>
        <dbReference type="ARBA" id="ARBA00022801"/>
    </source>
</evidence>
<dbReference type="SUPFAM" id="SSF51556">
    <property type="entry name" value="Metallo-dependent hydrolases"/>
    <property type="match status" value="1"/>
</dbReference>
<dbReference type="PANTHER" id="PTHR11113:SF14">
    <property type="entry name" value="N-ACETYLGLUCOSAMINE-6-PHOSPHATE DEACETYLASE"/>
    <property type="match status" value="1"/>
</dbReference>
<dbReference type="Proteomes" id="UP001333102">
    <property type="component" value="Chromosome"/>
</dbReference>
<dbReference type="PANTHER" id="PTHR11113">
    <property type="entry name" value="N-ACETYLGLUCOSAMINE-6-PHOSPHATE DEACETYLASE"/>
    <property type="match status" value="1"/>
</dbReference>
<accession>A0ABZ1BN22</accession>
<protein>
    <recommendedName>
        <fullName evidence="5">N-acetylglucosamine-6-phosphate deacetylase</fullName>
    </recommendedName>
</protein>